<dbReference type="EMBL" id="GL348720">
    <property type="protein sequence ID" value="EFH41979.1"/>
    <property type="molecule type" value="Genomic_DNA"/>
</dbReference>
<sequence length="137" mass="15236">MAIFSRTRRVTDPLDDDARLGSSAATATLLRSSRSQGQHANTHVCCKLLPNVFVGKEENLRTIVRESCDAAKRSLKSRGLSLPPWRRSSYLQHKWFSPYKRKVGSSLGVKPLNSDAVSCRSLGYDDGAVNTRLFIRA</sequence>
<dbReference type="PANTHER" id="PTHR31579">
    <property type="entry name" value="OS03G0796600 PROTEIN"/>
    <property type="match status" value="1"/>
</dbReference>
<dbReference type="PANTHER" id="PTHR31579:SF93">
    <property type="entry name" value="IMPORT ATP-BINDING PROTEIN, PUTATIVE (DUF506)-RELATED"/>
    <property type="match status" value="1"/>
</dbReference>
<gene>
    <name evidence="1" type="ORF">ARALYDRAFT_917893</name>
</gene>
<dbReference type="AlphaFoldDB" id="D7MNP2"/>
<organism evidence="2">
    <name type="scientific">Arabidopsis lyrata subsp. lyrata</name>
    <name type="common">Lyre-leaved rock-cress</name>
    <dbReference type="NCBI Taxonomy" id="81972"/>
    <lineage>
        <taxon>Eukaryota</taxon>
        <taxon>Viridiplantae</taxon>
        <taxon>Streptophyta</taxon>
        <taxon>Embryophyta</taxon>
        <taxon>Tracheophyta</taxon>
        <taxon>Spermatophyta</taxon>
        <taxon>Magnoliopsida</taxon>
        <taxon>eudicotyledons</taxon>
        <taxon>Gunneridae</taxon>
        <taxon>Pentapetalae</taxon>
        <taxon>rosids</taxon>
        <taxon>malvids</taxon>
        <taxon>Brassicales</taxon>
        <taxon>Brassicaceae</taxon>
        <taxon>Camelineae</taxon>
        <taxon>Arabidopsis</taxon>
    </lineage>
</organism>
<dbReference type="HOGENOM" id="CLU_1867927_0_0_1"/>
<evidence type="ECO:0000313" key="1">
    <source>
        <dbReference type="EMBL" id="EFH41979.1"/>
    </source>
</evidence>
<dbReference type="Gramene" id="scaffold_801293.1">
    <property type="protein sequence ID" value="scaffold_801293.1"/>
    <property type="gene ID" value="scaffold_801293.1"/>
</dbReference>
<keyword evidence="2" id="KW-1185">Reference proteome</keyword>
<dbReference type="Proteomes" id="UP000008694">
    <property type="component" value="Unassembled WGS sequence"/>
</dbReference>
<dbReference type="InterPro" id="IPR006502">
    <property type="entry name" value="PDDEXK-like"/>
</dbReference>
<name>D7MNP2_ARALL</name>
<accession>D7MNP2</accession>
<protein>
    <submittedName>
        <fullName evidence="1">Uncharacterized protein</fullName>
    </submittedName>
</protein>
<evidence type="ECO:0000313" key="2">
    <source>
        <dbReference type="Proteomes" id="UP000008694"/>
    </source>
</evidence>
<dbReference type="STRING" id="81972.D7MNP2"/>
<proteinExistence type="predicted"/>
<dbReference type="Pfam" id="PF04720">
    <property type="entry name" value="PDDEXK_6"/>
    <property type="match status" value="1"/>
</dbReference>
<reference evidence="2" key="1">
    <citation type="journal article" date="2011" name="Nat. Genet.">
        <title>The Arabidopsis lyrata genome sequence and the basis of rapid genome size change.</title>
        <authorList>
            <person name="Hu T.T."/>
            <person name="Pattyn P."/>
            <person name="Bakker E.G."/>
            <person name="Cao J."/>
            <person name="Cheng J.-F."/>
            <person name="Clark R.M."/>
            <person name="Fahlgren N."/>
            <person name="Fawcett J.A."/>
            <person name="Grimwood J."/>
            <person name="Gundlach H."/>
            <person name="Haberer G."/>
            <person name="Hollister J.D."/>
            <person name="Ossowski S."/>
            <person name="Ottilar R.P."/>
            <person name="Salamov A.A."/>
            <person name="Schneeberger K."/>
            <person name="Spannagl M."/>
            <person name="Wang X."/>
            <person name="Yang L."/>
            <person name="Nasrallah M.E."/>
            <person name="Bergelson J."/>
            <person name="Carrington J.C."/>
            <person name="Gaut B.S."/>
            <person name="Schmutz J."/>
            <person name="Mayer K.F.X."/>
            <person name="Van de Peer Y."/>
            <person name="Grigoriev I.V."/>
            <person name="Nordborg M."/>
            <person name="Weigel D."/>
            <person name="Guo Y.-L."/>
        </authorList>
    </citation>
    <scope>NUCLEOTIDE SEQUENCE [LARGE SCALE GENOMIC DNA]</scope>
    <source>
        <strain evidence="2">cv. MN47</strain>
    </source>
</reference>